<dbReference type="SUPFAM" id="SSF49299">
    <property type="entry name" value="PKD domain"/>
    <property type="match status" value="2"/>
</dbReference>
<dbReference type="Pfam" id="PF17957">
    <property type="entry name" value="Big_7"/>
    <property type="match status" value="3"/>
</dbReference>
<dbReference type="InterPro" id="IPR035986">
    <property type="entry name" value="PKD_dom_sf"/>
</dbReference>
<sequence length="1176" mass="130243">MFFLNKKVTKTFIMGLCISLLSFGNSYGQKTIKFNKKGQHKNVFHIKFKTEYANKIDQELQGSSFRKSKSGESIILNIKDIDDQSKKYHVQLIKRLFRPAGKFEEKHRKYGLHLWYKMEFNGKADIREVIKSYQNISSIETVEAVYDVQLADEYIESSQTLVATSVELNNMKQKKLNRFPNDPRYNEQWHYNNTGQSPDAVVGNDINLEKAWKLETGNKQVIVAIEDTGFDITHPDLKGNLWINKGEIPGNGIDDDNNGYVDDIHGYNFADDTGNIPAGKHGTHVAGTISAETNNGIGVSGIAGGTGNNDGVRLMSNVIFGERNKGGYAESLIYAADNGAVISQNSWIYSVEYMPETTRLAIDYFIANAGGKDEPMEGGTVIFAAGNEYTERIIYPAGYDPVLSVASMANSGKKAHYSSYGKWVDISAPGGDITISGTTAGVLSTLPDNSYGFNHGTSMACPHASGVAALVASKYAGKLSGSDLRHLLENSTDPIDDFNPDYVKKLGSGKINALKALQSGNADVNAPSDFIATEIGAYKATINWKSVDHTARYRIRYRKIGGQWIENVINNSNIKLRNLTRSTTYEIQARSESLFKVSEYSPIWRFSTIYIGVPQNISISSITGTSAKISWESVEDADKYSIRYRIKGDINWKYLEPINKVFQTIKGLSTDSSYELQLKASNEISSSIYSKIIPFSTIDDGSAGCNGIPIWESNKIYAIPQQKIVYQRVIYKNQWYTQNDTPGSSSVWLKVGKCNPVGNIPPKVIITTPMNGQLIEQEILSEIILSAKVSDSDGFVDSVQFEINNKLLASGNNISWLPEAFGTYIIKVTVTDNEGATVTHEVEITIRKKIAPPYFKVFINSLIDSQVIEQSSFEAITLSVEVSGSDGTIDKIQFSVNNTNLAQGNNIDWTPTAYGTYTIKVEVTDSQGATAVDIITITVKEEKGNQPPELTMVTPVNGQIFEQDVFKPIALKVNATDSDGTIESIQFSVNNIDLEKGNDKKWMPESYGDHIVKVVVTDDKQATTSKQITITIKKAVTNEGCEGIAVWDATKEYKVAGLQVVHKKNIYESKWWTKNEEPGTGGPWGPWKLIRACSEVQNFMVSPNPVQNRLKLQANILPKTNVQVSISTLTGELIKEEVLKTESNSLSFDVSSLQKGIYVLKIKTQQYTQTQKILIE</sequence>
<evidence type="ECO:0000256" key="5">
    <source>
        <dbReference type="ARBA" id="ARBA00022825"/>
    </source>
</evidence>
<keyword evidence="9" id="KW-1185">Reference proteome</keyword>
<dbReference type="CDD" id="cd12215">
    <property type="entry name" value="ChiC_BD"/>
    <property type="match status" value="2"/>
</dbReference>
<dbReference type="PROSITE" id="PS51892">
    <property type="entry name" value="SUBTILASE"/>
    <property type="match status" value="1"/>
</dbReference>
<dbReference type="InterPro" id="IPR003610">
    <property type="entry name" value="CBM5/12"/>
</dbReference>
<name>A0ABP1FEC3_9FLAO</name>
<comment type="caution">
    <text evidence="8">The sequence shown here is derived from an EMBL/GenBank/DDBJ whole genome shotgun (WGS) entry which is preliminary data.</text>
</comment>
<dbReference type="Pfam" id="PF18962">
    <property type="entry name" value="Por_Secre_tail"/>
    <property type="match status" value="1"/>
</dbReference>
<dbReference type="PANTHER" id="PTHR43399:SF4">
    <property type="entry name" value="CELL WALL-ASSOCIATED PROTEASE"/>
    <property type="match status" value="1"/>
</dbReference>
<keyword evidence="2 6" id="KW-0645">Protease</keyword>
<dbReference type="InterPro" id="IPR003961">
    <property type="entry name" value="FN3_dom"/>
</dbReference>
<dbReference type="InterPro" id="IPR051048">
    <property type="entry name" value="Peptidase_S8/S53_subtilisin"/>
</dbReference>
<keyword evidence="5 6" id="KW-0720">Serine protease</keyword>
<dbReference type="SUPFAM" id="SSF49265">
    <property type="entry name" value="Fibronectin type III"/>
    <property type="match status" value="1"/>
</dbReference>
<dbReference type="EMBL" id="CAXJRC010000046">
    <property type="protein sequence ID" value="CAL2108718.1"/>
    <property type="molecule type" value="Genomic_DNA"/>
</dbReference>
<evidence type="ECO:0000256" key="3">
    <source>
        <dbReference type="ARBA" id="ARBA00022729"/>
    </source>
</evidence>
<protein>
    <submittedName>
        <fullName evidence="8">S8 family serine peptidase</fullName>
    </submittedName>
</protein>
<dbReference type="InterPro" id="IPR036116">
    <property type="entry name" value="FN3_sf"/>
</dbReference>
<dbReference type="InterPro" id="IPR022409">
    <property type="entry name" value="PKD/Chitinase_dom"/>
</dbReference>
<dbReference type="Gene3D" id="2.60.40.10">
    <property type="entry name" value="Immunoglobulins"/>
    <property type="match status" value="5"/>
</dbReference>
<dbReference type="SMART" id="SM00060">
    <property type="entry name" value="FN3"/>
    <property type="match status" value="2"/>
</dbReference>
<dbReference type="InterPro" id="IPR026444">
    <property type="entry name" value="Secre_tail"/>
</dbReference>
<evidence type="ECO:0000313" key="8">
    <source>
        <dbReference type="EMBL" id="CAL2108718.1"/>
    </source>
</evidence>
<feature type="domain" description="Fibronectin type-III" evidence="7">
    <location>
        <begin position="526"/>
        <end position="611"/>
    </location>
</feature>
<evidence type="ECO:0000256" key="1">
    <source>
        <dbReference type="ARBA" id="ARBA00011073"/>
    </source>
</evidence>
<keyword evidence="3" id="KW-0732">Signal</keyword>
<evidence type="ECO:0000256" key="2">
    <source>
        <dbReference type="ARBA" id="ARBA00022670"/>
    </source>
</evidence>
<evidence type="ECO:0000256" key="4">
    <source>
        <dbReference type="ARBA" id="ARBA00022801"/>
    </source>
</evidence>
<dbReference type="InterPro" id="IPR022398">
    <property type="entry name" value="Peptidase_S8_His-AS"/>
</dbReference>
<evidence type="ECO:0000256" key="6">
    <source>
        <dbReference type="PROSITE-ProRule" id="PRU01240"/>
    </source>
</evidence>
<dbReference type="InterPro" id="IPR015500">
    <property type="entry name" value="Peptidase_S8_subtilisin-rel"/>
</dbReference>
<dbReference type="PROSITE" id="PS00138">
    <property type="entry name" value="SUBTILASE_SER"/>
    <property type="match status" value="1"/>
</dbReference>
<comment type="similarity">
    <text evidence="1 6">Belongs to the peptidase S8 family.</text>
</comment>
<evidence type="ECO:0000259" key="7">
    <source>
        <dbReference type="PROSITE" id="PS50853"/>
    </source>
</evidence>
<feature type="domain" description="Fibronectin type-III" evidence="7">
    <location>
        <begin position="613"/>
        <end position="700"/>
    </location>
</feature>
<keyword evidence="4 6" id="KW-0378">Hydrolase</keyword>
<dbReference type="SMART" id="SM00495">
    <property type="entry name" value="ChtBD3"/>
    <property type="match status" value="2"/>
</dbReference>
<dbReference type="PANTHER" id="PTHR43399">
    <property type="entry name" value="SUBTILISIN-RELATED"/>
    <property type="match status" value="1"/>
</dbReference>
<dbReference type="Pfam" id="PF00082">
    <property type="entry name" value="Peptidase_S8"/>
    <property type="match status" value="1"/>
</dbReference>
<dbReference type="CDD" id="cd00063">
    <property type="entry name" value="FN3"/>
    <property type="match status" value="2"/>
</dbReference>
<dbReference type="InterPro" id="IPR023828">
    <property type="entry name" value="Peptidase_S8_Ser-AS"/>
</dbReference>
<dbReference type="InterPro" id="IPR036852">
    <property type="entry name" value="Peptidase_S8/S53_dom_sf"/>
</dbReference>
<evidence type="ECO:0000313" key="9">
    <source>
        <dbReference type="Proteomes" id="UP001497602"/>
    </source>
</evidence>
<dbReference type="Pfam" id="PF00041">
    <property type="entry name" value="fn3"/>
    <property type="match status" value="2"/>
</dbReference>
<dbReference type="Proteomes" id="UP001497602">
    <property type="component" value="Unassembled WGS sequence"/>
</dbReference>
<dbReference type="PRINTS" id="PR00723">
    <property type="entry name" value="SUBTILISIN"/>
</dbReference>
<dbReference type="Gene3D" id="3.40.50.200">
    <property type="entry name" value="Peptidase S8/S53 domain"/>
    <property type="match status" value="1"/>
</dbReference>
<feature type="active site" description="Charge relay system" evidence="6">
    <location>
        <position position="281"/>
    </location>
</feature>
<accession>A0ABP1FEC3</accession>
<reference evidence="8 9" key="1">
    <citation type="submission" date="2024-05" db="EMBL/GenBank/DDBJ databases">
        <authorList>
            <person name="Duchaud E."/>
        </authorList>
    </citation>
    <scope>NUCLEOTIDE SEQUENCE [LARGE SCALE GENOMIC DNA]</scope>
    <source>
        <strain evidence="8">Ena-SAMPLE-TAB-13-05-2024-13:56:06:370-140305</strain>
    </source>
</reference>
<dbReference type="Gene3D" id="2.10.10.20">
    <property type="entry name" value="Carbohydrate-binding module superfamily 5/12"/>
    <property type="match status" value="2"/>
</dbReference>
<dbReference type="CDD" id="cd00146">
    <property type="entry name" value="PKD"/>
    <property type="match status" value="1"/>
</dbReference>
<dbReference type="SMART" id="SM00089">
    <property type="entry name" value="PKD"/>
    <property type="match status" value="2"/>
</dbReference>
<dbReference type="PROSITE" id="PS00137">
    <property type="entry name" value="SUBTILASE_HIS"/>
    <property type="match status" value="1"/>
</dbReference>
<dbReference type="PROSITE" id="PS50853">
    <property type="entry name" value="FN3"/>
    <property type="match status" value="2"/>
</dbReference>
<proteinExistence type="inferred from homology"/>
<dbReference type="InterPro" id="IPR000209">
    <property type="entry name" value="Peptidase_S8/S53_dom"/>
</dbReference>
<feature type="active site" description="Charge relay system" evidence="6">
    <location>
        <position position="227"/>
    </location>
</feature>
<dbReference type="SUPFAM" id="SSF51055">
    <property type="entry name" value="Carbohydrate binding domain"/>
    <property type="match status" value="2"/>
</dbReference>
<dbReference type="NCBIfam" id="TIGR04183">
    <property type="entry name" value="Por_Secre_tail"/>
    <property type="match status" value="1"/>
</dbReference>
<dbReference type="InterPro" id="IPR036573">
    <property type="entry name" value="CBM_sf_5/12"/>
</dbReference>
<organism evidence="8 9">
    <name type="scientific">Tenacibaculum vairaonense</name>
    <dbReference type="NCBI Taxonomy" id="3137860"/>
    <lineage>
        <taxon>Bacteria</taxon>
        <taxon>Pseudomonadati</taxon>
        <taxon>Bacteroidota</taxon>
        <taxon>Flavobacteriia</taxon>
        <taxon>Flavobacteriales</taxon>
        <taxon>Flavobacteriaceae</taxon>
        <taxon>Tenacibaculum</taxon>
    </lineage>
</organism>
<gene>
    <name evidence="8" type="ORF">T190115A13A_90064</name>
</gene>
<dbReference type="InterPro" id="IPR013783">
    <property type="entry name" value="Ig-like_fold"/>
</dbReference>
<dbReference type="SUPFAM" id="SSF52743">
    <property type="entry name" value="Subtilisin-like"/>
    <property type="match status" value="1"/>
</dbReference>
<feature type="active site" description="Charge relay system" evidence="6">
    <location>
        <position position="458"/>
    </location>
</feature>